<dbReference type="InterPro" id="IPR000073">
    <property type="entry name" value="AB_hydrolase_1"/>
</dbReference>
<keyword evidence="2 4" id="KW-0378">Hydrolase</keyword>
<dbReference type="PANTHER" id="PTHR43798">
    <property type="entry name" value="MONOACYLGLYCEROL LIPASE"/>
    <property type="match status" value="1"/>
</dbReference>
<sequence length="315" mass="33767">MRILILLLVVTALVIALATLWRVRARTAAAEDAYPPQGQAVEVEGRTVHAVVRGDGPDVVLIHGSSGNTRDMTFRLAERLTDQYRVIVFDRPGLGYTDRLAGDEGIVPQAELLSRAAQALGAERPLVLGQSYGGAVALAWAVHFPERLSALVTVSAAAMPWEGGLPLLYRINSSALGSAVAVPLISAWVPEWYVEDQVRSVFAPQDMPEGYGEAIGAPLTLRPESLRANAAQRATLKDELRALSQRYGEIEVPVEVIHGTADSTVPLEIHAEPLAERIPSGRLTRLEGIGHLPQNVVPGEVAEAVDRAAARAGLR</sequence>
<comment type="similarity">
    <text evidence="1">Belongs to the peptidase S33 family.</text>
</comment>
<organism evidence="4 5">
    <name type="scientific">Histidinibacterium aquaticum</name>
    <dbReference type="NCBI Taxonomy" id="2613962"/>
    <lineage>
        <taxon>Bacteria</taxon>
        <taxon>Pseudomonadati</taxon>
        <taxon>Pseudomonadota</taxon>
        <taxon>Alphaproteobacteria</taxon>
        <taxon>Rhodobacterales</taxon>
        <taxon>Paracoccaceae</taxon>
        <taxon>Histidinibacterium</taxon>
    </lineage>
</organism>
<name>A0A5J5GNF3_9RHOB</name>
<evidence type="ECO:0000313" key="4">
    <source>
        <dbReference type="EMBL" id="KAA9009074.1"/>
    </source>
</evidence>
<evidence type="ECO:0000256" key="2">
    <source>
        <dbReference type="ARBA" id="ARBA00022801"/>
    </source>
</evidence>
<dbReference type="InterPro" id="IPR029058">
    <property type="entry name" value="AB_hydrolase_fold"/>
</dbReference>
<keyword evidence="5" id="KW-1185">Reference proteome</keyword>
<reference evidence="4 5" key="1">
    <citation type="submission" date="2019-09" db="EMBL/GenBank/DDBJ databases">
        <authorList>
            <person name="Park J.-S."/>
            <person name="Choi H.-J."/>
        </authorList>
    </citation>
    <scope>NUCLEOTIDE SEQUENCE [LARGE SCALE GENOMIC DNA]</scope>
    <source>
        <strain evidence="4 5">176SS1-4</strain>
    </source>
</reference>
<dbReference type="GO" id="GO:0008233">
    <property type="term" value="F:peptidase activity"/>
    <property type="evidence" value="ECO:0007669"/>
    <property type="project" value="InterPro"/>
</dbReference>
<evidence type="ECO:0000259" key="3">
    <source>
        <dbReference type="Pfam" id="PF00561"/>
    </source>
</evidence>
<dbReference type="Gene3D" id="3.40.50.1820">
    <property type="entry name" value="alpha/beta hydrolase"/>
    <property type="match status" value="1"/>
</dbReference>
<dbReference type="InterPro" id="IPR050266">
    <property type="entry name" value="AB_hydrolase_sf"/>
</dbReference>
<dbReference type="Pfam" id="PF00561">
    <property type="entry name" value="Abhydrolase_1"/>
    <property type="match status" value="1"/>
</dbReference>
<dbReference type="Proteomes" id="UP000326554">
    <property type="component" value="Unassembled WGS sequence"/>
</dbReference>
<comment type="caution">
    <text evidence="4">The sequence shown here is derived from an EMBL/GenBank/DDBJ whole genome shotgun (WGS) entry which is preliminary data.</text>
</comment>
<evidence type="ECO:0000313" key="5">
    <source>
        <dbReference type="Proteomes" id="UP000326554"/>
    </source>
</evidence>
<dbReference type="SUPFAM" id="SSF53474">
    <property type="entry name" value="alpha/beta-Hydrolases"/>
    <property type="match status" value="1"/>
</dbReference>
<accession>A0A5J5GNF3</accession>
<dbReference type="InterPro" id="IPR002410">
    <property type="entry name" value="Peptidase_S33"/>
</dbReference>
<dbReference type="GO" id="GO:0006508">
    <property type="term" value="P:proteolysis"/>
    <property type="evidence" value="ECO:0007669"/>
    <property type="project" value="InterPro"/>
</dbReference>
<dbReference type="GO" id="GO:0016020">
    <property type="term" value="C:membrane"/>
    <property type="evidence" value="ECO:0007669"/>
    <property type="project" value="TreeGrafter"/>
</dbReference>
<protein>
    <submittedName>
        <fullName evidence="4">Alpha/beta hydrolase</fullName>
    </submittedName>
</protein>
<dbReference type="AlphaFoldDB" id="A0A5J5GNF3"/>
<dbReference type="PRINTS" id="PR00793">
    <property type="entry name" value="PROAMNOPTASE"/>
</dbReference>
<dbReference type="PRINTS" id="PR00111">
    <property type="entry name" value="ABHYDROLASE"/>
</dbReference>
<feature type="domain" description="AB hydrolase-1" evidence="3">
    <location>
        <begin position="59"/>
        <end position="294"/>
    </location>
</feature>
<proteinExistence type="inferred from homology"/>
<dbReference type="RefSeq" id="WP_150444607.1">
    <property type="nucleotide sequence ID" value="NZ_VYQE01000002.1"/>
</dbReference>
<evidence type="ECO:0000256" key="1">
    <source>
        <dbReference type="ARBA" id="ARBA00010088"/>
    </source>
</evidence>
<dbReference type="PANTHER" id="PTHR43798:SF33">
    <property type="entry name" value="HYDROLASE, PUTATIVE (AFU_ORTHOLOGUE AFUA_2G14860)-RELATED"/>
    <property type="match status" value="1"/>
</dbReference>
<gene>
    <name evidence="4" type="ORF">F3S47_07415</name>
</gene>
<dbReference type="EMBL" id="VYQE01000002">
    <property type="protein sequence ID" value="KAA9009074.1"/>
    <property type="molecule type" value="Genomic_DNA"/>
</dbReference>